<protein>
    <recommendedName>
        <fullName evidence="3">Mitochondria-eating protein C-terminal domain-containing protein</fullName>
    </recommendedName>
</protein>
<evidence type="ECO:0000256" key="1">
    <source>
        <dbReference type="SAM" id="Coils"/>
    </source>
</evidence>
<reference evidence="4" key="2">
    <citation type="journal article" date="2021" name="Genome Biol. Evol.">
        <title>Developing a high-quality reference genome for a parasitic bivalve with doubly uniparental inheritance (Bivalvia: Unionida).</title>
        <authorList>
            <person name="Smith C.H."/>
        </authorList>
    </citation>
    <scope>NUCLEOTIDE SEQUENCE</scope>
    <source>
        <strain evidence="4">CHS0354</strain>
        <tissue evidence="4">Mantle</tissue>
    </source>
</reference>
<feature type="coiled-coil region" evidence="1">
    <location>
        <begin position="74"/>
        <end position="151"/>
    </location>
</feature>
<name>A0AAE0T3V3_9BIVA</name>
<sequence length="641" mass="74370">MDATRTPPSTIYMKQMEGSPCTGNHASNMIEILQALRDIQSIDIDNLKAQFLKGSEPINQKVADNLMQKTSHSLETLKRETKTIQKRLEEEQNFKKEYVSVFGKRKINDLHKKMEELNGVKEKLKDEIKRLKEKNRNLEEETQKVLEENSDAFRLSKHMRDLNIDDLNDQNRLSKLAERYTDLYDNQWTCAFEALTEMRGKQEERAIEILFNLLIECHNFAKMAAEKQMDDFLTLVCGGPQMQLGDEIKMHMMKARKLADVTRADLLFQKCERHIKDRDESISRYLDEKEMKKYLIECFQICWLMAIQDPPVVLGKEVKNSDTFDTSMYKHYTRSGTRVKYVVWPPLLLYEGGPLLAKGIAHTIQEKTNTIANSKWKEHRCAWEEGDSTRIKEKSRCGRIKQDAVELSLMTKKTVKNDWQDNAHRPKTKRSSPSSDVPTSHLYWMADVNRQLTTDHSSNTEANNGKDLFSNSCKHSNDGGYNVLHSNILSLHGTSTNYALESENKSALRPQVSIPCTGQSYAKSSKTQSTQSPEVISSHTSSRYADDITSKRCDFLVKLANETQDHLWSTEQRSKPEHCQKRVPNHGYEPLKRHEQSNFDCFIRKYKKEGKWVTQKYFPNEYNRYIALYREMKQTGTGKIS</sequence>
<evidence type="ECO:0000256" key="2">
    <source>
        <dbReference type="SAM" id="MobiDB-lite"/>
    </source>
</evidence>
<reference evidence="4" key="3">
    <citation type="submission" date="2023-05" db="EMBL/GenBank/DDBJ databases">
        <authorList>
            <person name="Smith C.H."/>
        </authorList>
    </citation>
    <scope>NUCLEOTIDE SEQUENCE</scope>
    <source>
        <strain evidence="4">CHS0354</strain>
        <tissue evidence="4">Mantle</tissue>
    </source>
</reference>
<keyword evidence="1" id="KW-0175">Coiled coil</keyword>
<evidence type="ECO:0000259" key="3">
    <source>
        <dbReference type="Pfam" id="PF16026"/>
    </source>
</evidence>
<organism evidence="4 5">
    <name type="scientific">Potamilus streckersoni</name>
    <dbReference type="NCBI Taxonomy" id="2493646"/>
    <lineage>
        <taxon>Eukaryota</taxon>
        <taxon>Metazoa</taxon>
        <taxon>Spiralia</taxon>
        <taxon>Lophotrochozoa</taxon>
        <taxon>Mollusca</taxon>
        <taxon>Bivalvia</taxon>
        <taxon>Autobranchia</taxon>
        <taxon>Heteroconchia</taxon>
        <taxon>Palaeoheterodonta</taxon>
        <taxon>Unionida</taxon>
        <taxon>Unionoidea</taxon>
        <taxon>Unionidae</taxon>
        <taxon>Ambleminae</taxon>
        <taxon>Lampsilini</taxon>
        <taxon>Potamilus</taxon>
    </lineage>
</organism>
<proteinExistence type="predicted"/>
<keyword evidence="5" id="KW-1185">Reference proteome</keyword>
<feature type="region of interest" description="Disordered" evidence="2">
    <location>
        <begin position="517"/>
        <end position="540"/>
    </location>
</feature>
<dbReference type="EMBL" id="JAEAOA010001575">
    <property type="protein sequence ID" value="KAK3602800.1"/>
    <property type="molecule type" value="Genomic_DNA"/>
</dbReference>
<feature type="domain" description="Mitochondria-eating protein C-terminal" evidence="3">
    <location>
        <begin position="172"/>
        <end position="363"/>
    </location>
</feature>
<evidence type="ECO:0000313" key="5">
    <source>
        <dbReference type="Proteomes" id="UP001195483"/>
    </source>
</evidence>
<accession>A0AAE0T3V3</accession>
<dbReference type="AlphaFoldDB" id="A0AAE0T3V3"/>
<gene>
    <name evidence="4" type="ORF">CHS0354_026350</name>
</gene>
<comment type="caution">
    <text evidence="4">The sequence shown here is derived from an EMBL/GenBank/DDBJ whole genome shotgun (WGS) entry which is preliminary data.</text>
</comment>
<dbReference type="Proteomes" id="UP001195483">
    <property type="component" value="Unassembled WGS sequence"/>
</dbReference>
<dbReference type="InterPro" id="IPR031981">
    <property type="entry name" value="MIEAP_C"/>
</dbReference>
<dbReference type="Pfam" id="PF16026">
    <property type="entry name" value="MIEAP"/>
    <property type="match status" value="1"/>
</dbReference>
<reference evidence="4" key="1">
    <citation type="journal article" date="2021" name="Genome Biol. Evol.">
        <title>A High-Quality Reference Genome for a Parasitic Bivalve with Doubly Uniparental Inheritance (Bivalvia: Unionida).</title>
        <authorList>
            <person name="Smith C.H."/>
        </authorList>
    </citation>
    <scope>NUCLEOTIDE SEQUENCE</scope>
    <source>
        <strain evidence="4">CHS0354</strain>
    </source>
</reference>
<evidence type="ECO:0000313" key="4">
    <source>
        <dbReference type="EMBL" id="KAK3602800.1"/>
    </source>
</evidence>
<feature type="region of interest" description="Disordered" evidence="2">
    <location>
        <begin position="416"/>
        <end position="439"/>
    </location>
</feature>